<keyword evidence="9" id="KW-1185">Reference proteome</keyword>
<dbReference type="PANTHER" id="PTHR47540">
    <property type="entry name" value="THIAMINE REPRESSIBLE GENES REGULATORY PROTEIN THI5"/>
    <property type="match status" value="1"/>
</dbReference>
<dbReference type="PANTHER" id="PTHR47540:SF4">
    <property type="entry name" value="TRANSCRIPTION FACTOR RGLT"/>
    <property type="match status" value="1"/>
</dbReference>
<evidence type="ECO:0000256" key="5">
    <source>
        <dbReference type="ARBA" id="ARBA00023242"/>
    </source>
</evidence>
<dbReference type="EMBL" id="JBFXLT010000058">
    <property type="protein sequence ID" value="KAL2811432.1"/>
    <property type="molecule type" value="Genomic_DNA"/>
</dbReference>
<evidence type="ECO:0000256" key="2">
    <source>
        <dbReference type="ARBA" id="ARBA00023015"/>
    </source>
</evidence>
<feature type="compositionally biased region" description="Low complexity" evidence="6">
    <location>
        <begin position="493"/>
        <end position="523"/>
    </location>
</feature>
<evidence type="ECO:0000313" key="9">
    <source>
        <dbReference type="Proteomes" id="UP001610334"/>
    </source>
</evidence>
<dbReference type="Proteomes" id="UP001610334">
    <property type="component" value="Unassembled WGS sequence"/>
</dbReference>
<evidence type="ECO:0000256" key="4">
    <source>
        <dbReference type="ARBA" id="ARBA00023163"/>
    </source>
</evidence>
<keyword evidence="2" id="KW-0805">Transcription regulation</keyword>
<evidence type="ECO:0000256" key="6">
    <source>
        <dbReference type="SAM" id="MobiDB-lite"/>
    </source>
</evidence>
<keyword evidence="3" id="KW-0238">DNA-binding</keyword>
<feature type="region of interest" description="Disordered" evidence="6">
    <location>
        <begin position="486"/>
        <end position="548"/>
    </location>
</feature>
<dbReference type="InterPro" id="IPR051711">
    <property type="entry name" value="Stress_Response_Reg"/>
</dbReference>
<dbReference type="Pfam" id="PF04082">
    <property type="entry name" value="Fungal_trans"/>
    <property type="match status" value="1"/>
</dbReference>
<protein>
    <recommendedName>
        <fullName evidence="7">Xylanolytic transcriptional activator regulatory domain-containing protein</fullName>
    </recommendedName>
</protein>
<feature type="region of interest" description="Disordered" evidence="6">
    <location>
        <begin position="1"/>
        <end position="21"/>
    </location>
</feature>
<comment type="caution">
    <text evidence="8">The sequence shown here is derived from an EMBL/GenBank/DDBJ whole genome shotgun (WGS) entry which is preliminary data.</text>
</comment>
<dbReference type="CDD" id="cd12148">
    <property type="entry name" value="fungal_TF_MHR"/>
    <property type="match status" value="1"/>
</dbReference>
<evidence type="ECO:0000256" key="1">
    <source>
        <dbReference type="ARBA" id="ARBA00004123"/>
    </source>
</evidence>
<keyword evidence="5" id="KW-0539">Nucleus</keyword>
<sequence length="632" mass="71581">MRDQPTPSFFPRKNAPRSATPLPSFKRARQLVNVALDAHILYQVIHQDRFECTFQLLFFLEQKDYGEEETRQLPLVYVLLALGTIFEKHSEFSTDTADIRFTEATGYFETCRDLVDWEDCLCLPTLQALFYMIMFLLATSSLDSCYTYLVYVQTLVFRQILHHRHYKNEDVVNKKLKERLFWSIRQLLVIVTASTGLPSPMKADGFNISIPVGLEDNNPGRQPEVGTQLPRDRPVLNAPCFLSYIDLHNIFDRVIREMYPPAAVRTSQGSSLTCHFVNKEMITGFENQLTHWLKNLPESCRCVQDAAYFERANNELLMTYCHVQMYLYRPFLHYLTDHSAPREGFQKYAFACIEVSRNIIHRGDDMYKDGILFGAEWRIAHMILTAAMSLLYVPLSDRTSVLATSILADLKVAKTLLDALSPYCARAQRGHLVLTVLTAAISCSSKQSASDQHEMMDLSQPLSDTPDPACTAGLREKLFQSCLPQHQKSYSQDTTPTTGATDGPITPTNLTGLNSLNGLTSLTQNRQPLRSSDNEHHSLSGLSLPQPGDSIFPRTQIDTIAETAPLQTQTTENPDLNHGAAFNEYACYFEARPWNILEDIPLNDDTFCELFGNSVSGLDGTSERFPYFGSFF</sequence>
<name>A0ABR4H7J2_9EURO</name>
<keyword evidence="4" id="KW-0804">Transcription</keyword>
<gene>
    <name evidence="8" type="ORF">BJX63DRAFT_276511</name>
</gene>
<accession>A0ABR4H7J2</accession>
<comment type="subcellular location">
    <subcellularLocation>
        <location evidence="1">Nucleus</location>
    </subcellularLocation>
</comment>
<feature type="domain" description="Xylanolytic transcriptional activator regulatory" evidence="7">
    <location>
        <begin position="38"/>
        <end position="293"/>
    </location>
</feature>
<dbReference type="InterPro" id="IPR007219">
    <property type="entry name" value="XnlR_reg_dom"/>
</dbReference>
<reference evidence="8 9" key="1">
    <citation type="submission" date="2024-07" db="EMBL/GenBank/DDBJ databases">
        <title>Section-level genome sequencing and comparative genomics of Aspergillus sections Usti and Cavernicolus.</title>
        <authorList>
            <consortium name="Lawrence Berkeley National Laboratory"/>
            <person name="Nybo J.L."/>
            <person name="Vesth T.C."/>
            <person name="Theobald S."/>
            <person name="Frisvad J.C."/>
            <person name="Larsen T.O."/>
            <person name="Kjaerboelling I."/>
            <person name="Rothschild-Mancinelli K."/>
            <person name="Lyhne E.K."/>
            <person name="Kogle M.E."/>
            <person name="Barry K."/>
            <person name="Clum A."/>
            <person name="Na H."/>
            <person name="Ledsgaard L."/>
            <person name="Lin J."/>
            <person name="Lipzen A."/>
            <person name="Kuo A."/>
            <person name="Riley R."/>
            <person name="Mondo S."/>
            <person name="Labutti K."/>
            <person name="Haridas S."/>
            <person name="Pangalinan J."/>
            <person name="Salamov A.A."/>
            <person name="Simmons B.A."/>
            <person name="Magnuson J.K."/>
            <person name="Chen J."/>
            <person name="Drula E."/>
            <person name="Henrissat B."/>
            <person name="Wiebenga A."/>
            <person name="Lubbers R.J."/>
            <person name="Gomes A.C."/>
            <person name="Makela M.R."/>
            <person name="Stajich J."/>
            <person name="Grigoriev I.V."/>
            <person name="Mortensen U.H."/>
            <person name="De Vries R.P."/>
            <person name="Baker S.E."/>
            <person name="Andersen M.R."/>
        </authorList>
    </citation>
    <scope>NUCLEOTIDE SEQUENCE [LARGE SCALE GENOMIC DNA]</scope>
    <source>
        <strain evidence="8 9">CBS 588.65</strain>
    </source>
</reference>
<evidence type="ECO:0000313" key="8">
    <source>
        <dbReference type="EMBL" id="KAL2811432.1"/>
    </source>
</evidence>
<proteinExistence type="predicted"/>
<evidence type="ECO:0000259" key="7">
    <source>
        <dbReference type="Pfam" id="PF04082"/>
    </source>
</evidence>
<evidence type="ECO:0000256" key="3">
    <source>
        <dbReference type="ARBA" id="ARBA00023125"/>
    </source>
</evidence>
<organism evidence="8 9">
    <name type="scientific">Aspergillus granulosus</name>
    <dbReference type="NCBI Taxonomy" id="176169"/>
    <lineage>
        <taxon>Eukaryota</taxon>
        <taxon>Fungi</taxon>
        <taxon>Dikarya</taxon>
        <taxon>Ascomycota</taxon>
        <taxon>Pezizomycotina</taxon>
        <taxon>Eurotiomycetes</taxon>
        <taxon>Eurotiomycetidae</taxon>
        <taxon>Eurotiales</taxon>
        <taxon>Aspergillaceae</taxon>
        <taxon>Aspergillus</taxon>
        <taxon>Aspergillus subgen. Nidulantes</taxon>
    </lineage>
</organism>